<evidence type="ECO:0000313" key="3">
    <source>
        <dbReference type="Proteomes" id="UP001058974"/>
    </source>
</evidence>
<keyword evidence="3" id="KW-1185">Reference proteome</keyword>
<dbReference type="Gramene" id="Psat2g076880.1">
    <property type="protein sequence ID" value="Psat2g076880.1.cds"/>
    <property type="gene ID" value="Psat2g076880"/>
</dbReference>
<dbReference type="AlphaFoldDB" id="A0A9D4YBK7"/>
<evidence type="ECO:0000313" key="2">
    <source>
        <dbReference type="EMBL" id="KAI5435942.1"/>
    </source>
</evidence>
<feature type="compositionally biased region" description="Basic and acidic residues" evidence="1">
    <location>
        <begin position="47"/>
        <end position="57"/>
    </location>
</feature>
<feature type="compositionally biased region" description="Polar residues" evidence="1">
    <location>
        <begin position="25"/>
        <end position="36"/>
    </location>
</feature>
<protein>
    <submittedName>
        <fullName evidence="2">Uncharacterized protein</fullName>
    </submittedName>
</protein>
<evidence type="ECO:0000256" key="1">
    <source>
        <dbReference type="SAM" id="MobiDB-lite"/>
    </source>
</evidence>
<dbReference type="EMBL" id="JAMSHJ010000002">
    <property type="protein sequence ID" value="KAI5435942.1"/>
    <property type="molecule type" value="Genomic_DNA"/>
</dbReference>
<sequence>MALAKDKNKKQNQNTENGLVITVYMESSRTRSSNKLSNKDHTKKTKPQVESRTTRGYDRKAQLLEYSRYLRKIDASQNVDPQSQPKTKRRLWLPFQSLSTFLEPKGSMKRKCKGNKGCYLFMMKLKSMLKKLSCKEIKW</sequence>
<name>A0A9D4YBK7_PEA</name>
<gene>
    <name evidence="2" type="ORF">KIW84_022389</name>
</gene>
<dbReference type="Proteomes" id="UP001058974">
    <property type="component" value="Chromosome 2"/>
</dbReference>
<accession>A0A9D4YBK7</accession>
<dbReference type="Gramene" id="Psat02G0238900-T1">
    <property type="protein sequence ID" value="KAI5435942.1"/>
    <property type="gene ID" value="KIW84_022389"/>
</dbReference>
<comment type="caution">
    <text evidence="2">The sequence shown here is derived from an EMBL/GenBank/DDBJ whole genome shotgun (WGS) entry which is preliminary data.</text>
</comment>
<organism evidence="2 3">
    <name type="scientific">Pisum sativum</name>
    <name type="common">Garden pea</name>
    <name type="synonym">Lathyrus oleraceus</name>
    <dbReference type="NCBI Taxonomy" id="3888"/>
    <lineage>
        <taxon>Eukaryota</taxon>
        <taxon>Viridiplantae</taxon>
        <taxon>Streptophyta</taxon>
        <taxon>Embryophyta</taxon>
        <taxon>Tracheophyta</taxon>
        <taxon>Spermatophyta</taxon>
        <taxon>Magnoliopsida</taxon>
        <taxon>eudicotyledons</taxon>
        <taxon>Gunneridae</taxon>
        <taxon>Pentapetalae</taxon>
        <taxon>rosids</taxon>
        <taxon>fabids</taxon>
        <taxon>Fabales</taxon>
        <taxon>Fabaceae</taxon>
        <taxon>Papilionoideae</taxon>
        <taxon>50 kb inversion clade</taxon>
        <taxon>NPAAA clade</taxon>
        <taxon>Hologalegina</taxon>
        <taxon>IRL clade</taxon>
        <taxon>Fabeae</taxon>
        <taxon>Lathyrus</taxon>
    </lineage>
</organism>
<proteinExistence type="predicted"/>
<reference evidence="2 3" key="1">
    <citation type="journal article" date="2022" name="Nat. Genet.">
        <title>Improved pea reference genome and pan-genome highlight genomic features and evolutionary characteristics.</title>
        <authorList>
            <person name="Yang T."/>
            <person name="Liu R."/>
            <person name="Luo Y."/>
            <person name="Hu S."/>
            <person name="Wang D."/>
            <person name="Wang C."/>
            <person name="Pandey M.K."/>
            <person name="Ge S."/>
            <person name="Xu Q."/>
            <person name="Li N."/>
            <person name="Li G."/>
            <person name="Huang Y."/>
            <person name="Saxena R.K."/>
            <person name="Ji Y."/>
            <person name="Li M."/>
            <person name="Yan X."/>
            <person name="He Y."/>
            <person name="Liu Y."/>
            <person name="Wang X."/>
            <person name="Xiang C."/>
            <person name="Varshney R.K."/>
            <person name="Ding H."/>
            <person name="Gao S."/>
            <person name="Zong X."/>
        </authorList>
    </citation>
    <scope>NUCLEOTIDE SEQUENCE [LARGE SCALE GENOMIC DNA]</scope>
    <source>
        <strain evidence="2 3">cv. Zhongwan 6</strain>
    </source>
</reference>
<feature type="region of interest" description="Disordered" evidence="1">
    <location>
        <begin position="1"/>
        <end position="57"/>
    </location>
</feature>